<evidence type="ECO:0000313" key="1">
    <source>
        <dbReference type="EMBL" id="AEA45837.1"/>
    </source>
</evidence>
<sequence length="163" mass="19467">MAREYRLVCSTCKEFIDIHKFKLVPHVCDLSPLGIDGASIRLLDIQNGLVQVEPLNENNHWIHRLLPVIETFSIDHTNHDLRLVDNYEPDYKWWPEHRGYTEWKEISSLSNNDFFLPRNLVDNLQIRDWDAAEKYLKESRIILYEELELAEYRAKFDELTKQP</sequence>
<dbReference type="Proteomes" id="UP000007463">
    <property type="component" value="Chromosome"/>
</dbReference>
<dbReference type="KEGG" id="fte:Fluta_3871"/>
<accession>F2IH23</accession>
<organism evidence="1 2">
    <name type="scientific">Fluviicola taffensis (strain DSM 16823 / NCIMB 13979 / RW262)</name>
    <dbReference type="NCBI Taxonomy" id="755732"/>
    <lineage>
        <taxon>Bacteria</taxon>
        <taxon>Pseudomonadati</taxon>
        <taxon>Bacteroidota</taxon>
        <taxon>Flavobacteriia</taxon>
        <taxon>Flavobacteriales</taxon>
        <taxon>Crocinitomicaceae</taxon>
        <taxon>Fluviicola</taxon>
    </lineage>
</organism>
<dbReference type="AlphaFoldDB" id="F2IH23"/>
<dbReference type="OrthoDB" id="1551274at2"/>
<dbReference type="HOGENOM" id="CLU_1624710_0_0_10"/>
<protein>
    <submittedName>
        <fullName evidence="1">Uncharacterized protein</fullName>
    </submittedName>
</protein>
<reference evidence="2" key="2">
    <citation type="submission" date="2011-02" db="EMBL/GenBank/DDBJ databases">
        <title>The complete genome of Fluviicola taffensis DSM 16823.</title>
        <authorList>
            <consortium name="US DOE Joint Genome Institute (JGI-PGF)"/>
            <person name="Lucas S."/>
            <person name="Copeland A."/>
            <person name="Lapidus A."/>
            <person name="Bruce D."/>
            <person name="Goodwin L."/>
            <person name="Pitluck S."/>
            <person name="Kyrpides N."/>
            <person name="Mavromatis K."/>
            <person name="Ivanova N."/>
            <person name="Mikhailova N."/>
            <person name="Pagani I."/>
            <person name="Chertkov O."/>
            <person name="Detter J.C."/>
            <person name="Han C."/>
            <person name="Tapia R."/>
            <person name="Land M."/>
            <person name="Hauser L."/>
            <person name="Markowitz V."/>
            <person name="Cheng J.-F."/>
            <person name="Hugenholtz P."/>
            <person name="Woyke T."/>
            <person name="Wu D."/>
            <person name="Tindall B."/>
            <person name="Pomrenke H.G."/>
            <person name="Brambilla E."/>
            <person name="Klenk H.-P."/>
            <person name="Eisen J.A."/>
        </authorList>
    </citation>
    <scope>NUCLEOTIDE SEQUENCE [LARGE SCALE GENOMIC DNA]</scope>
    <source>
        <strain evidence="2">DSM 16823 / RW262 / RW262</strain>
    </source>
</reference>
<reference evidence="1 2" key="1">
    <citation type="journal article" date="2011" name="Stand. Genomic Sci.">
        <title>Complete genome sequence of the gliding freshwater bacterium Fluviicola taffensis type strain (RW262).</title>
        <authorList>
            <person name="Woyke T."/>
            <person name="Chertkov O."/>
            <person name="Lapidus A."/>
            <person name="Nolan M."/>
            <person name="Lucas S."/>
            <person name="Del Rio T.G."/>
            <person name="Tice H."/>
            <person name="Cheng J.F."/>
            <person name="Tapia R."/>
            <person name="Han C."/>
            <person name="Goodwin L."/>
            <person name="Pitluck S."/>
            <person name="Liolios K."/>
            <person name="Pagani I."/>
            <person name="Ivanova N."/>
            <person name="Huntemann M."/>
            <person name="Mavromatis K."/>
            <person name="Mikhailova N."/>
            <person name="Pati A."/>
            <person name="Chen A."/>
            <person name="Palaniappan K."/>
            <person name="Land M."/>
            <person name="Hauser L."/>
            <person name="Brambilla E.M."/>
            <person name="Rohde M."/>
            <person name="Mwirichia R."/>
            <person name="Sikorski J."/>
            <person name="Tindall B.J."/>
            <person name="Goker M."/>
            <person name="Bristow J."/>
            <person name="Eisen J.A."/>
            <person name="Markowitz V."/>
            <person name="Hugenholtz P."/>
            <person name="Klenk H.P."/>
            <person name="Kyrpides N.C."/>
        </authorList>
    </citation>
    <scope>NUCLEOTIDE SEQUENCE [LARGE SCALE GENOMIC DNA]</scope>
    <source>
        <strain evidence="2">DSM 16823 / RW262 / RW262</strain>
    </source>
</reference>
<dbReference type="RefSeq" id="WP_013688595.1">
    <property type="nucleotide sequence ID" value="NC_015321.1"/>
</dbReference>
<proteinExistence type="predicted"/>
<name>F2IH23_FLUTR</name>
<keyword evidence="2" id="KW-1185">Reference proteome</keyword>
<dbReference type="EMBL" id="CP002542">
    <property type="protein sequence ID" value="AEA45837.1"/>
    <property type="molecule type" value="Genomic_DNA"/>
</dbReference>
<gene>
    <name evidence="1" type="ordered locus">Fluta_3871</name>
</gene>
<dbReference type="STRING" id="755732.Fluta_3871"/>
<evidence type="ECO:0000313" key="2">
    <source>
        <dbReference type="Proteomes" id="UP000007463"/>
    </source>
</evidence>